<keyword evidence="4 5" id="KW-0472">Membrane</keyword>
<evidence type="ECO:0000313" key="8">
    <source>
        <dbReference type="Proteomes" id="UP000037315"/>
    </source>
</evidence>
<dbReference type="STRING" id="1121863.GCA_000621185_01312"/>
<dbReference type="PANTHER" id="PTHR23521:SF3">
    <property type="entry name" value="MFS TRANSPORTER"/>
    <property type="match status" value="1"/>
</dbReference>
<dbReference type="SUPFAM" id="SSF103473">
    <property type="entry name" value="MFS general substrate transporter"/>
    <property type="match status" value="1"/>
</dbReference>
<dbReference type="InterPro" id="IPR047200">
    <property type="entry name" value="MFS_YcaD-like"/>
</dbReference>
<dbReference type="EMBL" id="LFEJ01000009">
    <property type="protein sequence ID" value="KMV35805.1"/>
    <property type="molecule type" value="Genomic_DNA"/>
</dbReference>
<dbReference type="CDD" id="cd17477">
    <property type="entry name" value="MFS_YcaD_like"/>
    <property type="match status" value="1"/>
</dbReference>
<comment type="caution">
    <text evidence="7">The sequence shown here is derived from an EMBL/GenBank/DDBJ whole genome shotgun (WGS) entry which is preliminary data.</text>
</comment>
<sequence length="372" mass="39674">MQALRGKAGVITAVMVFGLTYGLTAPLVSLRLSAAGYSEGWIGLNAAMHAVGVFAIAPLLPALCRRFSPQALMRFSLFAIFLTLCLFPFLSLASWFALRLLLGAFSEIILVVTETWLNHVSVERARATTLAWYMASLSLGFALGPFLLLAGSGTLPFFYGALLALAAALILLRRRTEAPLAQEKAGAFWRYLALAPLAMAATLLNAALEAAGMNLLVIYAMNLGWSEKLATALLSVLMLGAIVLQLPVGWLADRFDRARLVVLFAAVSTLGALAWPWALRVAPLAWVLMFLWGGAFVAIYTLVITQVGERFSGTALTGVYAAMSIMWGAGALVGPSLAGLAMNAGAHGLPWLAAALCGAFTLYAWWMTRRAA</sequence>
<dbReference type="GO" id="GO:0022857">
    <property type="term" value="F:transmembrane transporter activity"/>
    <property type="evidence" value="ECO:0007669"/>
    <property type="project" value="InterPro"/>
</dbReference>
<protein>
    <submittedName>
        <fullName evidence="7">Transporter</fullName>
    </submittedName>
</protein>
<feature type="transmembrane region" description="Helical" evidence="5">
    <location>
        <begin position="229"/>
        <end position="248"/>
    </location>
</feature>
<feature type="transmembrane region" description="Helical" evidence="5">
    <location>
        <begin position="315"/>
        <end position="342"/>
    </location>
</feature>
<dbReference type="PANTHER" id="PTHR23521">
    <property type="entry name" value="TRANSPORTER MFS SUPERFAMILY"/>
    <property type="match status" value="1"/>
</dbReference>
<evidence type="ECO:0000256" key="3">
    <source>
        <dbReference type="ARBA" id="ARBA00022989"/>
    </source>
</evidence>
<feature type="transmembrane region" description="Helical" evidence="5">
    <location>
        <begin position="72"/>
        <end position="90"/>
    </location>
</feature>
<feature type="transmembrane region" description="Helical" evidence="5">
    <location>
        <begin position="284"/>
        <end position="303"/>
    </location>
</feature>
<dbReference type="PATRIC" id="fig|1656095.3.peg.1825"/>
<dbReference type="Proteomes" id="UP000037315">
    <property type="component" value="Unassembled WGS sequence"/>
</dbReference>
<dbReference type="PROSITE" id="PS50850">
    <property type="entry name" value="MFS"/>
    <property type="match status" value="1"/>
</dbReference>
<evidence type="ECO:0000256" key="1">
    <source>
        <dbReference type="ARBA" id="ARBA00022475"/>
    </source>
</evidence>
<evidence type="ECO:0000256" key="4">
    <source>
        <dbReference type="ARBA" id="ARBA00023136"/>
    </source>
</evidence>
<keyword evidence="8" id="KW-1185">Reference proteome</keyword>
<feature type="transmembrane region" description="Helical" evidence="5">
    <location>
        <begin position="348"/>
        <end position="366"/>
    </location>
</feature>
<organism evidence="7 8">
    <name type="scientific">Franconibacter pulveris</name>
    <dbReference type="NCBI Taxonomy" id="435910"/>
    <lineage>
        <taxon>Bacteria</taxon>
        <taxon>Pseudomonadati</taxon>
        <taxon>Pseudomonadota</taxon>
        <taxon>Gammaproteobacteria</taxon>
        <taxon>Enterobacterales</taxon>
        <taxon>Enterobacteriaceae</taxon>
        <taxon>Franconibacter</taxon>
    </lineage>
</organism>
<gene>
    <name evidence="7" type="ORF">ACH50_05645</name>
</gene>
<reference evidence="7 8" key="1">
    <citation type="submission" date="2015-06" db="EMBL/GenBank/DDBJ databases">
        <title>Genome sequencing of Cronobacter sp. strain DJ34 isolated from petroleum contaminated sludge of Duliajan Oil Fields, Assam, India.</title>
        <authorList>
            <person name="Pal S."/>
            <person name="Banerjee T.D."/>
            <person name="Roy A."/>
            <person name="Sar P."/>
            <person name="Kazy S.K."/>
        </authorList>
    </citation>
    <scope>NUCLEOTIDE SEQUENCE [LARGE SCALE GENOMIC DNA]</scope>
    <source>
        <strain evidence="7 8">DJ34</strain>
    </source>
</reference>
<dbReference type="Pfam" id="PF07690">
    <property type="entry name" value="MFS_1"/>
    <property type="match status" value="1"/>
</dbReference>
<dbReference type="InterPro" id="IPR011701">
    <property type="entry name" value="MFS"/>
</dbReference>
<feature type="transmembrane region" description="Helical" evidence="5">
    <location>
        <begin position="260"/>
        <end position="278"/>
    </location>
</feature>
<keyword evidence="1" id="KW-1003">Cell membrane</keyword>
<feature type="transmembrane region" description="Helical" evidence="5">
    <location>
        <begin position="40"/>
        <end position="60"/>
    </location>
</feature>
<name>A0A0J8VTK3_9ENTR</name>
<dbReference type="InterPro" id="IPR020846">
    <property type="entry name" value="MFS_dom"/>
</dbReference>
<feature type="transmembrane region" description="Helical" evidence="5">
    <location>
        <begin position="155"/>
        <end position="172"/>
    </location>
</feature>
<feature type="transmembrane region" description="Helical" evidence="5">
    <location>
        <begin position="129"/>
        <end position="149"/>
    </location>
</feature>
<feature type="transmembrane region" description="Helical" evidence="5">
    <location>
        <begin position="192"/>
        <end position="217"/>
    </location>
</feature>
<evidence type="ECO:0000256" key="2">
    <source>
        <dbReference type="ARBA" id="ARBA00022692"/>
    </source>
</evidence>
<evidence type="ECO:0000256" key="5">
    <source>
        <dbReference type="SAM" id="Phobius"/>
    </source>
</evidence>
<dbReference type="InterPro" id="IPR036259">
    <property type="entry name" value="MFS_trans_sf"/>
</dbReference>
<dbReference type="OrthoDB" id="9810614at2"/>
<feature type="domain" description="Major facilitator superfamily (MFS) profile" evidence="6">
    <location>
        <begin position="191"/>
        <end position="372"/>
    </location>
</feature>
<dbReference type="Gene3D" id="1.20.1250.20">
    <property type="entry name" value="MFS general substrate transporter like domains"/>
    <property type="match status" value="2"/>
</dbReference>
<evidence type="ECO:0000313" key="7">
    <source>
        <dbReference type="EMBL" id="KMV35805.1"/>
    </source>
</evidence>
<proteinExistence type="predicted"/>
<dbReference type="GO" id="GO:0005886">
    <property type="term" value="C:plasma membrane"/>
    <property type="evidence" value="ECO:0007669"/>
    <property type="project" value="TreeGrafter"/>
</dbReference>
<evidence type="ECO:0000259" key="6">
    <source>
        <dbReference type="PROSITE" id="PS50850"/>
    </source>
</evidence>
<dbReference type="AlphaFoldDB" id="A0A0J8VTK3"/>
<accession>A0A0J8VTK3</accession>
<feature type="transmembrane region" description="Helical" evidence="5">
    <location>
        <begin position="96"/>
        <end position="117"/>
    </location>
</feature>
<keyword evidence="3 5" id="KW-1133">Transmembrane helix</keyword>
<keyword evidence="2 5" id="KW-0812">Transmembrane</keyword>